<dbReference type="PANTHER" id="PTHR43591:SF24">
    <property type="entry name" value="2-METHOXY-6-POLYPRENYL-1,4-BENZOQUINOL METHYLASE, MITOCHONDRIAL"/>
    <property type="match status" value="1"/>
</dbReference>
<keyword evidence="2" id="KW-0808">Transferase</keyword>
<protein>
    <submittedName>
        <fullName evidence="2">SAM-dependent methyltransferase</fullName>
    </submittedName>
</protein>
<dbReference type="Pfam" id="PF08241">
    <property type="entry name" value="Methyltransf_11"/>
    <property type="match status" value="1"/>
</dbReference>
<comment type="caution">
    <text evidence="2">The sequence shown here is derived from an EMBL/GenBank/DDBJ whole genome shotgun (WGS) entry which is preliminary data.</text>
</comment>
<feature type="domain" description="Methyltransferase type 11" evidence="1">
    <location>
        <begin position="64"/>
        <end position="170"/>
    </location>
</feature>
<keyword evidence="2" id="KW-0489">Methyltransferase</keyword>
<dbReference type="EMBL" id="NAPY01000035">
    <property type="protein sequence ID" value="MUL38288.1"/>
    <property type="molecule type" value="Genomic_DNA"/>
</dbReference>
<dbReference type="OrthoDB" id="9772751at2"/>
<dbReference type="InterPro" id="IPR013216">
    <property type="entry name" value="Methyltransf_11"/>
</dbReference>
<dbReference type="AlphaFoldDB" id="A0A6N8FYR7"/>
<organism evidence="2 3">
    <name type="scientific">Gloeocapsopsis dulcis AAB1 = 1H9</name>
    <dbReference type="NCBI Taxonomy" id="1433147"/>
    <lineage>
        <taxon>Bacteria</taxon>
        <taxon>Bacillati</taxon>
        <taxon>Cyanobacteriota</taxon>
        <taxon>Cyanophyceae</taxon>
        <taxon>Oscillatoriophycideae</taxon>
        <taxon>Chroococcales</taxon>
        <taxon>Chroococcaceae</taxon>
        <taxon>Gloeocapsopsis</taxon>
        <taxon>Gloeocapsopsis dulcis</taxon>
    </lineage>
</organism>
<sequence>MSYLETAAQFYSEVAQTPQVGLCCVQSSPLQFPGLKIPSQMQQMNYGCGTTVHPAELINQPTVLYIGVGGGLEALQFAYFSRRSGGVIAVEPVAAMRLAAKQNLEIAAQQNSWFDPSFVEICEGDAFTLPVADASVDVVAQNCLFNIFAPDDLSKALKEAFRVLKSGGRLQMSDPIATRSIPIHLQQDHRLRAMCLSGALTYEQYIEKIVDAGFGQVEIRARRPYRLLDRDTYNLEADLLLESLDSVAFKVSIPEDGACIFTGKTAIYCGKEEKFDDANGHILQRGVPAVVCDKTAVKLASLLQQKIMITNSTWHYVGGGCC</sequence>
<dbReference type="Gene3D" id="3.40.50.150">
    <property type="entry name" value="Vaccinia Virus protein VP39"/>
    <property type="match status" value="1"/>
</dbReference>
<keyword evidence="3" id="KW-1185">Reference proteome</keyword>
<dbReference type="RefSeq" id="WP_105217962.1">
    <property type="nucleotide sequence ID" value="NZ_CAWNSU010000061.1"/>
</dbReference>
<dbReference type="Proteomes" id="UP000441797">
    <property type="component" value="Unassembled WGS sequence"/>
</dbReference>
<dbReference type="SUPFAM" id="SSF53335">
    <property type="entry name" value="S-adenosyl-L-methionine-dependent methyltransferases"/>
    <property type="match status" value="1"/>
</dbReference>
<accession>A0A6N8FYR7</accession>
<evidence type="ECO:0000313" key="2">
    <source>
        <dbReference type="EMBL" id="MUL38288.1"/>
    </source>
</evidence>
<dbReference type="GO" id="GO:0008757">
    <property type="term" value="F:S-adenosylmethionine-dependent methyltransferase activity"/>
    <property type="evidence" value="ECO:0007669"/>
    <property type="project" value="InterPro"/>
</dbReference>
<dbReference type="CDD" id="cd02440">
    <property type="entry name" value="AdoMet_MTases"/>
    <property type="match status" value="1"/>
</dbReference>
<evidence type="ECO:0000313" key="3">
    <source>
        <dbReference type="Proteomes" id="UP000441797"/>
    </source>
</evidence>
<dbReference type="GO" id="GO:0032259">
    <property type="term" value="P:methylation"/>
    <property type="evidence" value="ECO:0007669"/>
    <property type="project" value="UniProtKB-KW"/>
</dbReference>
<reference evidence="2 3" key="1">
    <citation type="journal article" date="2019" name="Front. Microbiol.">
        <title>Genomic Features for Desiccation Tolerance and Sugar Biosynthesis in the Extremophile Gloeocapsopsis sp. UTEX B3054.</title>
        <authorList>
            <person name="Urrejola C."/>
            <person name="Alcorta J."/>
            <person name="Salas L."/>
            <person name="Vasquez M."/>
            <person name="Polz M.F."/>
            <person name="Vicuna R."/>
            <person name="Diez B."/>
        </authorList>
    </citation>
    <scope>NUCLEOTIDE SEQUENCE [LARGE SCALE GENOMIC DNA]</scope>
    <source>
        <strain evidence="2 3">1H9</strain>
    </source>
</reference>
<proteinExistence type="predicted"/>
<gene>
    <name evidence="2" type="ORF">BWI75_18630</name>
</gene>
<dbReference type="InterPro" id="IPR029063">
    <property type="entry name" value="SAM-dependent_MTases_sf"/>
</dbReference>
<name>A0A6N8FYR7_9CHRO</name>
<evidence type="ECO:0000259" key="1">
    <source>
        <dbReference type="Pfam" id="PF08241"/>
    </source>
</evidence>
<dbReference type="PANTHER" id="PTHR43591">
    <property type="entry name" value="METHYLTRANSFERASE"/>
    <property type="match status" value="1"/>
</dbReference>
<dbReference type="NCBIfam" id="NF038099">
    <property type="entry name" value="AsSugarArsM"/>
    <property type="match status" value="1"/>
</dbReference>